<feature type="region of interest" description="Disordered" evidence="1">
    <location>
        <begin position="146"/>
        <end position="165"/>
    </location>
</feature>
<reference evidence="2 3" key="1">
    <citation type="submission" date="2020-08" db="EMBL/GenBank/DDBJ databases">
        <title>Genomic Encyclopedia of Type Strains, Phase IV (KMG-IV): sequencing the most valuable type-strain genomes for metagenomic binning, comparative biology and taxonomic classification.</title>
        <authorList>
            <person name="Goeker M."/>
        </authorList>
    </citation>
    <scope>NUCLEOTIDE SEQUENCE [LARGE SCALE GENOMIC DNA]</scope>
    <source>
        <strain evidence="2 3">DSM 102189</strain>
    </source>
</reference>
<gene>
    <name evidence="2" type="ORF">FHS79_000977</name>
</gene>
<dbReference type="EMBL" id="JACIIV010000006">
    <property type="protein sequence ID" value="MBB6226815.1"/>
    <property type="molecule type" value="Genomic_DNA"/>
</dbReference>
<protein>
    <submittedName>
        <fullName evidence="2">Regulatory protein</fullName>
    </submittedName>
</protein>
<accession>A0A841LAH5</accession>
<dbReference type="AlphaFoldDB" id="A0A841LAH5"/>
<organism evidence="2 3">
    <name type="scientific">Polymorphobacter multimanifer</name>
    <dbReference type="NCBI Taxonomy" id="1070431"/>
    <lineage>
        <taxon>Bacteria</taxon>
        <taxon>Pseudomonadati</taxon>
        <taxon>Pseudomonadota</taxon>
        <taxon>Alphaproteobacteria</taxon>
        <taxon>Sphingomonadales</taxon>
        <taxon>Sphingosinicellaceae</taxon>
        <taxon>Polymorphobacter</taxon>
    </lineage>
</organism>
<evidence type="ECO:0000256" key="1">
    <source>
        <dbReference type="SAM" id="MobiDB-lite"/>
    </source>
</evidence>
<dbReference type="RefSeq" id="WP_184196249.1">
    <property type="nucleotide sequence ID" value="NZ_BMOX01000001.1"/>
</dbReference>
<name>A0A841LAH5_9SPHN</name>
<sequence>MIDEERPKPRKRRERGPPPPPKPLDAPRLQALALHYAARYATTAAKLRTYLRRKLRDRPWEGATPPDPDALVARIVELGYVDDAAWAAAKRRTMSIRGLGERRVSQALNAAGISSEDATPEAEDEDIPDDGIAAALRFARRRRLGPFAREGSTSDPAPDPGTARRALAAMLRAGHDHGLARRILTARTVAEAEAMAEDQPLS</sequence>
<comment type="caution">
    <text evidence="2">The sequence shown here is derived from an EMBL/GenBank/DDBJ whole genome shotgun (WGS) entry which is preliminary data.</text>
</comment>
<evidence type="ECO:0000313" key="2">
    <source>
        <dbReference type="EMBL" id="MBB6226815.1"/>
    </source>
</evidence>
<proteinExistence type="predicted"/>
<feature type="region of interest" description="Disordered" evidence="1">
    <location>
        <begin position="1"/>
        <end position="26"/>
    </location>
</feature>
<keyword evidence="3" id="KW-1185">Reference proteome</keyword>
<dbReference type="Proteomes" id="UP000538147">
    <property type="component" value="Unassembled WGS sequence"/>
</dbReference>
<evidence type="ECO:0000313" key="3">
    <source>
        <dbReference type="Proteomes" id="UP000538147"/>
    </source>
</evidence>